<evidence type="ECO:0000313" key="2">
    <source>
        <dbReference type="Proteomes" id="UP000235836"/>
    </source>
</evidence>
<gene>
    <name evidence="1" type="ORF">CJ203_06015</name>
</gene>
<comment type="caution">
    <text evidence="1">The sequence shown here is derived from an EMBL/GenBank/DDBJ whole genome shotgun (WGS) entry which is preliminary data.</text>
</comment>
<protein>
    <submittedName>
        <fullName evidence="1">Uncharacterized protein</fullName>
    </submittedName>
</protein>
<evidence type="ECO:0000313" key="1">
    <source>
        <dbReference type="EMBL" id="PMC64302.1"/>
    </source>
</evidence>
<dbReference type="EMBL" id="PNHG01000007">
    <property type="protein sequence ID" value="PMC64302.1"/>
    <property type="molecule type" value="Genomic_DNA"/>
</dbReference>
<keyword evidence="2" id="KW-1185">Reference proteome</keyword>
<proteinExistence type="predicted"/>
<dbReference type="AlphaFoldDB" id="A0A2N6T4R9"/>
<organism evidence="1 2">
    <name type="scientific">Corynebacterium tuscaniense</name>
    <dbReference type="NCBI Taxonomy" id="302449"/>
    <lineage>
        <taxon>Bacteria</taxon>
        <taxon>Bacillati</taxon>
        <taxon>Actinomycetota</taxon>
        <taxon>Actinomycetes</taxon>
        <taxon>Mycobacteriales</taxon>
        <taxon>Corynebacteriaceae</taxon>
        <taxon>Corynebacterium</taxon>
    </lineage>
</organism>
<reference evidence="1 2" key="1">
    <citation type="submission" date="2017-09" db="EMBL/GenBank/DDBJ databases">
        <title>Bacterial strain isolated from the female urinary microbiota.</title>
        <authorList>
            <person name="Thomas-White K."/>
            <person name="Kumar N."/>
            <person name="Forster S."/>
            <person name="Putonti C."/>
            <person name="Lawley T."/>
            <person name="Wolfe A.J."/>
        </authorList>
    </citation>
    <scope>NUCLEOTIDE SEQUENCE [LARGE SCALE GENOMIC DNA]</scope>
    <source>
        <strain evidence="1 2">UMB0792</strain>
    </source>
</reference>
<dbReference type="Proteomes" id="UP000235836">
    <property type="component" value="Unassembled WGS sequence"/>
</dbReference>
<sequence>MSTPIRLISHEGTHFQAPFGDGTVRFGDTVEQVRAVLGQPEGGSTDTTLYFNAACIQVHLGRGGVEFMEFATNPKKDGVDVEWEGHTLSRMNAIECAEVLMASNDGARINEEEAPSSYVFEKLGLTVWQPYAFQDAMRDMRAAEATGDEDELEYLKEEVDMAEFFDSVGIGSQEYMKGYFK</sequence>
<accession>A0A2N6T4R9</accession>
<name>A0A2N6T4R9_9CORY</name>
<dbReference type="RefSeq" id="WP_034664950.1">
    <property type="nucleotide sequence ID" value="NZ_PNHG01000007.1"/>
</dbReference>